<reference evidence="2 3" key="1">
    <citation type="submission" date="2018-01" db="EMBL/GenBank/DDBJ databases">
        <title>Genome sequence of a Cantenovulum-like bacteria.</title>
        <authorList>
            <person name="Tan W.R."/>
            <person name="Lau N.-S."/>
            <person name="Go F."/>
            <person name="Amirul A.-A.A."/>
        </authorList>
    </citation>
    <scope>NUCLEOTIDE SEQUENCE [LARGE SCALE GENOMIC DNA]</scope>
    <source>
        <strain evidence="2 3">CCB-QB4</strain>
    </source>
</reference>
<evidence type="ECO:0000313" key="2">
    <source>
        <dbReference type="EMBL" id="AWB67883.1"/>
    </source>
</evidence>
<accession>A0A2S0VUL9</accession>
<dbReference type="RefSeq" id="WP_108603949.1">
    <property type="nucleotide sequence ID" value="NZ_CP026604.1"/>
</dbReference>
<proteinExistence type="predicted"/>
<keyword evidence="1" id="KW-1133">Transmembrane helix</keyword>
<feature type="transmembrane region" description="Helical" evidence="1">
    <location>
        <begin position="20"/>
        <end position="39"/>
    </location>
</feature>
<feature type="transmembrane region" description="Helical" evidence="1">
    <location>
        <begin position="51"/>
        <end position="69"/>
    </location>
</feature>
<evidence type="ECO:0000313" key="3">
    <source>
        <dbReference type="Proteomes" id="UP000244441"/>
    </source>
</evidence>
<protein>
    <submittedName>
        <fullName evidence="2">Uncharacterized protein</fullName>
    </submittedName>
</protein>
<dbReference type="EMBL" id="CP026604">
    <property type="protein sequence ID" value="AWB67883.1"/>
    <property type="molecule type" value="Genomic_DNA"/>
</dbReference>
<gene>
    <name evidence="2" type="ORF">C2869_16270</name>
</gene>
<dbReference type="KEGG" id="cate:C2869_16270"/>
<keyword evidence="1" id="KW-0812">Transmembrane</keyword>
<evidence type="ECO:0000256" key="1">
    <source>
        <dbReference type="SAM" id="Phobius"/>
    </source>
</evidence>
<sequence>MLINEPTLKSAKLQKLADVINYIGYVFFPNLIGQLAFGYELTPAFPVSEGELILIVLTCLLIEPVLAFYEKLKEVK</sequence>
<dbReference type="AlphaFoldDB" id="A0A2S0VUL9"/>
<dbReference type="Proteomes" id="UP000244441">
    <property type="component" value="Chromosome"/>
</dbReference>
<name>A0A2S0VUL9_9ALTE</name>
<keyword evidence="1" id="KW-0472">Membrane</keyword>
<keyword evidence="3" id="KW-1185">Reference proteome</keyword>
<organism evidence="2 3">
    <name type="scientific">Saccharobesus litoralis</name>
    <dbReference type="NCBI Taxonomy" id="2172099"/>
    <lineage>
        <taxon>Bacteria</taxon>
        <taxon>Pseudomonadati</taxon>
        <taxon>Pseudomonadota</taxon>
        <taxon>Gammaproteobacteria</taxon>
        <taxon>Alteromonadales</taxon>
        <taxon>Alteromonadaceae</taxon>
        <taxon>Saccharobesus</taxon>
    </lineage>
</organism>